<evidence type="ECO:0000313" key="3">
    <source>
        <dbReference type="EMBL" id="QIW97430.1"/>
    </source>
</evidence>
<feature type="transmembrane region" description="Helical" evidence="2">
    <location>
        <begin position="894"/>
        <end position="919"/>
    </location>
</feature>
<keyword evidence="2" id="KW-1133">Transmembrane helix</keyword>
<keyword evidence="2" id="KW-0472">Membrane</keyword>
<feature type="region of interest" description="Disordered" evidence="1">
    <location>
        <begin position="116"/>
        <end position="136"/>
    </location>
</feature>
<reference evidence="3 4" key="1">
    <citation type="journal article" date="2016" name="Sci. Rep.">
        <title>Peltaster fructicola genome reveals evolution from an invasive phytopathogen to an ectophytic parasite.</title>
        <authorList>
            <person name="Xu C."/>
            <person name="Chen H."/>
            <person name="Gleason M.L."/>
            <person name="Xu J.R."/>
            <person name="Liu H."/>
            <person name="Zhang R."/>
            <person name="Sun G."/>
        </authorList>
    </citation>
    <scope>NUCLEOTIDE SEQUENCE [LARGE SCALE GENOMIC DNA]</scope>
    <source>
        <strain evidence="3 4">LNHT1506</strain>
    </source>
</reference>
<keyword evidence="4" id="KW-1185">Reference proteome</keyword>
<protein>
    <submittedName>
        <fullName evidence="3">Uncharacterized protein</fullName>
    </submittedName>
</protein>
<sequence>MEMDDADWPLRSNATTAHHALEHILQDMEEEQESFHESKPSTPHPPSLFSAEDYRSILKAQSPFSEGTIDEYVLNQHSGTTATRKELLLAPRLVPRARSPRPSSLEDQTFQHLPLVSQSSPSLSSSVTTASSSPASPNFAGWPFSVVTAQLEPLRTKRRFSSLRTAKRLPHHNSPPWEVHAIIQVRQSIGFGTGLEHSDSSSQLHALPGVKHSDSSSYLQAPGIEDSDSSRTQAFPGFDYCNSSSQLQTLPGLGITNDYSAYIDGDHLTGFTLTHSEPASGSGQFVHYRGASFEVLNPHASLIYGARSVETPAAEIDGLLDDCFDTTEHMDRSVSSSNPGDGESAVSAILADYDHTTYPPTNRPVSSQSDDDWLELIHGAHEVSPGLPYLAAYAVARGKAQPDIPPLVPTRTRLAAASNDPPTTDRTYGDTNRLLQLTPHTIGLARTTDIAQQIRASTAEALSRDGSTEITDFRSTLDSIPESTAESELDNSESTVVFNPFMDQGQTAADDDADWVTDLSHSEANRFSYTAKEPSEHDYDGHREVQPASVLDNHGIQHYGHGCQTLPAQVKPAREEVVQRAARTLSVIYHSKIQAMASTDNVAVHSDFTRAHRQAAVDAEAEIERLRQEDPDTFSAAVESFIDQYGPHTAVELTRAWSDNNRLADRRSAASENSFDQVIRMARAGERAAVAHDVFQRVTAAHNHNTKQAGLQYSPTADTFATSRPIRSPPANRFLQPQSNTLMMGTSHQLVPDRHAQAHRPGLRNMASMSSQTGLRDLHLTSTPTSNIVHAGQEIIRRPATPMYPRPMLVTPPRQHSEEIEMATLDASGLAARPATLQTLSGNLASRDLMSRHLWNPIALIIIWAGGYNKVIARTTHNVTMAVSRDTKIESLKWAALELAILVILGSLVAMFAIVGSLAH</sequence>
<dbReference type="EMBL" id="CP051140">
    <property type="protein sequence ID" value="QIW97430.1"/>
    <property type="molecule type" value="Genomic_DNA"/>
</dbReference>
<dbReference type="OrthoDB" id="5353066at2759"/>
<organism evidence="3 4">
    <name type="scientific">Peltaster fructicola</name>
    <dbReference type="NCBI Taxonomy" id="286661"/>
    <lineage>
        <taxon>Eukaryota</taxon>
        <taxon>Fungi</taxon>
        <taxon>Dikarya</taxon>
        <taxon>Ascomycota</taxon>
        <taxon>Pezizomycotina</taxon>
        <taxon>Dothideomycetes</taxon>
        <taxon>Dothideomycetes incertae sedis</taxon>
        <taxon>Peltaster</taxon>
    </lineage>
</organism>
<keyword evidence="2" id="KW-0812">Transmembrane</keyword>
<accession>A0A6H0XRZ9</accession>
<feature type="region of interest" description="Disordered" evidence="1">
    <location>
        <begin position="28"/>
        <end position="49"/>
    </location>
</feature>
<dbReference type="AlphaFoldDB" id="A0A6H0XRZ9"/>
<name>A0A6H0XRZ9_9PEZI</name>
<evidence type="ECO:0000256" key="2">
    <source>
        <dbReference type="SAM" id="Phobius"/>
    </source>
</evidence>
<feature type="region of interest" description="Disordered" evidence="1">
    <location>
        <begin position="200"/>
        <end position="230"/>
    </location>
</feature>
<proteinExistence type="predicted"/>
<evidence type="ECO:0000256" key="1">
    <source>
        <dbReference type="SAM" id="MobiDB-lite"/>
    </source>
</evidence>
<dbReference type="Proteomes" id="UP000503462">
    <property type="component" value="Chromosome 2"/>
</dbReference>
<gene>
    <name evidence="3" type="ORF">AMS68_002948</name>
</gene>
<evidence type="ECO:0000313" key="4">
    <source>
        <dbReference type="Proteomes" id="UP000503462"/>
    </source>
</evidence>
<feature type="transmembrane region" description="Helical" evidence="2">
    <location>
        <begin position="854"/>
        <end position="873"/>
    </location>
</feature>